<comment type="similarity">
    <text evidence="1">Belongs to the UPF0262 family.</text>
</comment>
<proteinExistence type="inferred from homology"/>
<keyword evidence="3" id="KW-1185">Reference proteome</keyword>
<dbReference type="Pfam" id="PF06793">
    <property type="entry name" value="UPF0262"/>
    <property type="match status" value="1"/>
</dbReference>
<dbReference type="EMBL" id="OCPC01000004">
    <property type="protein sequence ID" value="SOE18133.1"/>
    <property type="molecule type" value="Genomic_DNA"/>
</dbReference>
<organism evidence="2 3">
    <name type="scientific">Hoeflea halophila</name>
    <dbReference type="NCBI Taxonomy" id="714899"/>
    <lineage>
        <taxon>Bacteria</taxon>
        <taxon>Pseudomonadati</taxon>
        <taxon>Pseudomonadota</taxon>
        <taxon>Alphaproteobacteria</taxon>
        <taxon>Hyphomicrobiales</taxon>
        <taxon>Rhizobiaceae</taxon>
        <taxon>Hoeflea</taxon>
    </lineage>
</organism>
<sequence length="158" mass="18033">MTAADTQRLCDVVLDETIGRATPDIEHERAVAIFDLIEENSFEPVGHDKGPYKLKLSLIDSKLVFSIATQADEPITTHILSLTPFRRIVKDYFMICESYYEAIRSSTPSQIEAIDMGRRGIHNEGSQTLMDRLDAKIRMDFDTARRLFTLVCVLHWRG</sequence>
<dbReference type="NCBIfam" id="NF002769">
    <property type="entry name" value="PRK02853.1"/>
    <property type="match status" value="1"/>
</dbReference>
<dbReference type="Proteomes" id="UP000219465">
    <property type="component" value="Unassembled WGS sequence"/>
</dbReference>
<protein>
    <recommendedName>
        <fullName evidence="1">UPF0262 protein SAMN05877838_3048</fullName>
    </recommendedName>
</protein>
<dbReference type="AlphaFoldDB" id="A0A286IDB6"/>
<accession>A0A286IDB6</accession>
<dbReference type="OrthoDB" id="9798434at2"/>
<evidence type="ECO:0000256" key="1">
    <source>
        <dbReference type="HAMAP-Rule" id="MF_00678"/>
    </source>
</evidence>
<dbReference type="HAMAP" id="MF_00678">
    <property type="entry name" value="UPF0262"/>
    <property type="match status" value="1"/>
</dbReference>
<evidence type="ECO:0000313" key="3">
    <source>
        <dbReference type="Proteomes" id="UP000219465"/>
    </source>
</evidence>
<name>A0A286IDB6_9HYPH</name>
<dbReference type="PIRSF" id="PIRSF032146">
    <property type="entry name" value="UCP032146"/>
    <property type="match status" value="1"/>
</dbReference>
<evidence type="ECO:0000313" key="2">
    <source>
        <dbReference type="EMBL" id="SOE18133.1"/>
    </source>
</evidence>
<gene>
    <name evidence="2" type="ORF">SAMN05877838_3048</name>
</gene>
<dbReference type="InterPro" id="IPR008321">
    <property type="entry name" value="UCP032146"/>
</dbReference>
<dbReference type="RefSeq" id="WP_097108592.1">
    <property type="nucleotide sequence ID" value="NZ_OCPC01000004.1"/>
</dbReference>
<reference evidence="3" key="1">
    <citation type="submission" date="2017-08" db="EMBL/GenBank/DDBJ databases">
        <authorList>
            <person name="Varghese N."/>
            <person name="Submissions S."/>
        </authorList>
    </citation>
    <scope>NUCLEOTIDE SEQUENCE [LARGE SCALE GENOMIC DNA]</scope>
    <source>
        <strain evidence="3">KCTC 23107</strain>
    </source>
</reference>